<reference evidence="1" key="1">
    <citation type="submission" date="2021-11" db="EMBL/GenBank/DDBJ databases">
        <title>Vibrio ZSDE26 sp. nov. and Vibrio ZSDZ34 sp. nov., isolated from coastal seawater in Qingdao.</title>
        <authorList>
            <person name="Zhang P."/>
        </authorList>
    </citation>
    <scope>NUCLEOTIDE SEQUENCE</scope>
    <source>
        <strain evidence="1">ZSDE26</strain>
    </source>
</reference>
<dbReference type="AlphaFoldDB" id="A0A9X2BFI3"/>
<dbReference type="PROSITE" id="PS51257">
    <property type="entry name" value="PROKAR_LIPOPROTEIN"/>
    <property type="match status" value="1"/>
</dbReference>
<dbReference type="EMBL" id="JAJHVV010000001">
    <property type="protein sequence ID" value="MCK6261784.1"/>
    <property type="molecule type" value="Genomic_DNA"/>
</dbReference>
<name>A0A9X2BFI3_9VIBR</name>
<evidence type="ECO:0000313" key="2">
    <source>
        <dbReference type="Proteomes" id="UP001139559"/>
    </source>
</evidence>
<gene>
    <name evidence="1" type="ORF">KP803_00690</name>
</gene>
<keyword evidence="2" id="KW-1185">Reference proteome</keyword>
<accession>A0A9X2BFI3</accession>
<evidence type="ECO:0000313" key="1">
    <source>
        <dbReference type="EMBL" id="MCK6261784.1"/>
    </source>
</evidence>
<proteinExistence type="predicted"/>
<protein>
    <submittedName>
        <fullName evidence="1">Uncharacterized protein</fullName>
    </submittedName>
</protein>
<comment type="caution">
    <text evidence="1">The sequence shown here is derived from an EMBL/GenBank/DDBJ whole genome shotgun (WGS) entry which is preliminary data.</text>
</comment>
<sequence>MKKLIALPIALVLAGCEDSNPSDFDAADSKVKYMNSVLADNRGQVDSITHLDDLHVIKEDSTLLFTLSATIDNQIVMASTGTTIQEIIKLQSSINFLQYQLESFCLDIEWEQLISALSSIDIVRVDYNYHDDQGEFIYSAQHVCS</sequence>
<dbReference type="RefSeq" id="WP_248006908.1">
    <property type="nucleotide sequence ID" value="NZ_JAJHVV010000001.1"/>
</dbReference>
<organism evidence="1 2">
    <name type="scientific">Vibrio amylolyticus</name>
    <dbReference type="NCBI Taxonomy" id="2847292"/>
    <lineage>
        <taxon>Bacteria</taxon>
        <taxon>Pseudomonadati</taxon>
        <taxon>Pseudomonadota</taxon>
        <taxon>Gammaproteobacteria</taxon>
        <taxon>Vibrionales</taxon>
        <taxon>Vibrionaceae</taxon>
        <taxon>Vibrio</taxon>
    </lineage>
</organism>
<dbReference type="Proteomes" id="UP001139559">
    <property type="component" value="Unassembled WGS sequence"/>
</dbReference>